<proteinExistence type="predicted"/>
<evidence type="ECO:0000313" key="1">
    <source>
        <dbReference type="EMBL" id="AXC13939.1"/>
    </source>
</evidence>
<dbReference type="KEGG" id="abas:ACPOL_4669"/>
<dbReference type="Pfam" id="PF07642">
    <property type="entry name" value="BBP2"/>
    <property type="match status" value="1"/>
</dbReference>
<dbReference type="Proteomes" id="UP000253606">
    <property type="component" value="Chromosome"/>
</dbReference>
<dbReference type="RefSeq" id="WP_114208823.1">
    <property type="nucleotide sequence ID" value="NZ_CP030840.1"/>
</dbReference>
<protein>
    <recommendedName>
        <fullName evidence="3">Porin</fullName>
    </recommendedName>
</protein>
<evidence type="ECO:0008006" key="3">
    <source>
        <dbReference type="Google" id="ProtNLM"/>
    </source>
</evidence>
<dbReference type="InterPro" id="IPR011486">
    <property type="entry name" value="BBP2"/>
</dbReference>
<gene>
    <name evidence="1" type="ORF">ACPOL_4669</name>
</gene>
<reference evidence="1 2" key="1">
    <citation type="journal article" date="2018" name="Front. Microbiol.">
        <title>Hydrolytic Capabilities as a Key to Environmental Success: Chitinolytic and Cellulolytic Acidobacteria From Acidic Sub-arctic Soils and Boreal Peatlands.</title>
        <authorList>
            <person name="Belova S.E."/>
            <person name="Ravin N.V."/>
            <person name="Pankratov T.A."/>
            <person name="Rakitin A.L."/>
            <person name="Ivanova A.A."/>
            <person name="Beletsky A.V."/>
            <person name="Mardanov A.V."/>
            <person name="Sinninghe Damste J.S."/>
            <person name="Dedysh S.N."/>
        </authorList>
    </citation>
    <scope>NUCLEOTIDE SEQUENCE [LARGE SCALE GENOMIC DNA]</scope>
    <source>
        <strain evidence="1 2">SBC82</strain>
    </source>
</reference>
<dbReference type="Gene3D" id="2.40.160.10">
    <property type="entry name" value="Porin"/>
    <property type="match status" value="1"/>
</dbReference>
<dbReference type="SUPFAM" id="SSF56935">
    <property type="entry name" value="Porins"/>
    <property type="match status" value="1"/>
</dbReference>
<dbReference type="AlphaFoldDB" id="A0A2Z5G4I9"/>
<sequence length="452" mass="49190">MRILEGVGSTLIVMLALTPLHSQEATLRPNESQAQLLERIERLEERIALLEGKAAPQTPALNLSVPDTLATMPTPPISPSIAGELSRAKDTVAIEPDASAIAPGEITFNFNFEGYYSFNSLHPANHQNTLRVYDSRSNTLSLSEVGVVIERTPEPERGARAGFRLDLLFGQLDDFPFARPMQNKNVLQAYGSYVAPVGKGLQVDFGQFFSPVGLESFYTADQIALSRGYILDLVPIYHVGLRTTYPMTKSLSVQYSLVNGINEGPEGKGLGSHVAAVALHHPTWMTQFNYYYGQPDFSTSSTGSSTGHPINQLGAKAQIANAYGAVTHGAYTLTSEFFFYTAKPSTDARALRATAGSVYLSHQISGRWIGALRFEHFNDAGGMISGSPRTLNGISAVATYVITHGFQTKLEYRHDWASTPVFQSGPLLVPSSNLDTATLGLNWRFGKKPAPW</sequence>
<organism evidence="1 2">
    <name type="scientific">Acidisarcina polymorpha</name>
    <dbReference type="NCBI Taxonomy" id="2211140"/>
    <lineage>
        <taxon>Bacteria</taxon>
        <taxon>Pseudomonadati</taxon>
        <taxon>Acidobacteriota</taxon>
        <taxon>Terriglobia</taxon>
        <taxon>Terriglobales</taxon>
        <taxon>Acidobacteriaceae</taxon>
        <taxon>Acidisarcina</taxon>
    </lineage>
</organism>
<dbReference type="InterPro" id="IPR023614">
    <property type="entry name" value="Porin_dom_sf"/>
</dbReference>
<keyword evidence="2" id="KW-1185">Reference proteome</keyword>
<accession>A0A2Z5G4I9</accession>
<dbReference type="OrthoDB" id="111111at2"/>
<dbReference type="EMBL" id="CP030840">
    <property type="protein sequence ID" value="AXC13939.1"/>
    <property type="molecule type" value="Genomic_DNA"/>
</dbReference>
<evidence type="ECO:0000313" key="2">
    <source>
        <dbReference type="Proteomes" id="UP000253606"/>
    </source>
</evidence>
<name>A0A2Z5G4I9_9BACT</name>